<evidence type="ECO:0000256" key="3">
    <source>
        <dbReference type="ARBA" id="ARBA00023163"/>
    </source>
</evidence>
<dbReference type="KEGG" id="aht:ANTHELSMS3_04470"/>
<keyword evidence="6" id="KW-1185">Reference proteome</keyword>
<protein>
    <submittedName>
        <fullName evidence="5">HTH-type transcriptional regulator LutR</fullName>
    </submittedName>
</protein>
<evidence type="ECO:0000256" key="2">
    <source>
        <dbReference type="ARBA" id="ARBA00023125"/>
    </source>
</evidence>
<keyword evidence="3" id="KW-0804">Transcription</keyword>
<evidence type="ECO:0000256" key="1">
    <source>
        <dbReference type="ARBA" id="ARBA00023015"/>
    </source>
</evidence>
<keyword evidence="2" id="KW-0238">DNA-binding</keyword>
<dbReference type="PANTHER" id="PTHR43537">
    <property type="entry name" value="TRANSCRIPTIONAL REGULATOR, GNTR FAMILY"/>
    <property type="match status" value="1"/>
</dbReference>
<evidence type="ECO:0000313" key="6">
    <source>
        <dbReference type="Proteomes" id="UP000203589"/>
    </source>
</evidence>
<accession>A0A222EAF3</accession>
<dbReference type="EMBL" id="CP022540">
    <property type="protein sequence ID" value="ASP23070.1"/>
    <property type="molecule type" value="Genomic_DNA"/>
</dbReference>
<dbReference type="InterPro" id="IPR008920">
    <property type="entry name" value="TF_FadR/GntR_C"/>
</dbReference>
<sequence>MVQPMTRRALWMHKIAEQIEHSILARITDGTLAPGTSPGKRDVLAADFVTSGSVVDLALESLSAAGHLEQGPDGTLVVTAGPQPSRQFEIPTADRLEDVQAILEMRLGLETVAAALAAERHSAAQLGQIRKAMADYEAAATEGQGAAQADFRFHHAIAAASGNAYLSDLLDHLGPLLIPRMRVALPGSASETGDANLQRSIEEHRKIVDAIAARKPDDADKAMDLHLNRALGLIRQLQR</sequence>
<dbReference type="GO" id="GO:0003677">
    <property type="term" value="F:DNA binding"/>
    <property type="evidence" value="ECO:0007669"/>
    <property type="project" value="UniProtKB-KW"/>
</dbReference>
<gene>
    <name evidence="5" type="ORF">ANTHELSMS3_04470</name>
</gene>
<evidence type="ECO:0000313" key="5">
    <source>
        <dbReference type="EMBL" id="ASP23070.1"/>
    </source>
</evidence>
<dbReference type="Pfam" id="PF07729">
    <property type="entry name" value="FCD"/>
    <property type="match status" value="1"/>
</dbReference>
<dbReference type="InterPro" id="IPR036388">
    <property type="entry name" value="WH-like_DNA-bd_sf"/>
</dbReference>
<dbReference type="Gene3D" id="1.20.120.530">
    <property type="entry name" value="GntR ligand-binding domain-like"/>
    <property type="match status" value="1"/>
</dbReference>
<name>A0A222EAF3_9RHOB</name>
<organism evidence="5 6">
    <name type="scientific">Antarctobacter heliothermus</name>
    <dbReference type="NCBI Taxonomy" id="74033"/>
    <lineage>
        <taxon>Bacteria</taxon>
        <taxon>Pseudomonadati</taxon>
        <taxon>Pseudomonadota</taxon>
        <taxon>Alphaproteobacteria</taxon>
        <taxon>Rhodobacterales</taxon>
        <taxon>Roseobacteraceae</taxon>
        <taxon>Antarctobacter</taxon>
    </lineage>
</organism>
<dbReference type="RefSeq" id="WP_094036742.1">
    <property type="nucleotide sequence ID" value="NZ_CP022540.1"/>
</dbReference>
<dbReference type="InterPro" id="IPR011711">
    <property type="entry name" value="GntR_C"/>
</dbReference>
<dbReference type="OrthoDB" id="9028214at2"/>
<keyword evidence="1" id="KW-0805">Transcription regulation</keyword>
<dbReference type="PANTHER" id="PTHR43537:SF5">
    <property type="entry name" value="UXU OPERON TRANSCRIPTIONAL REGULATOR"/>
    <property type="match status" value="1"/>
</dbReference>
<proteinExistence type="predicted"/>
<reference evidence="5 6" key="1">
    <citation type="submission" date="2017-07" db="EMBL/GenBank/DDBJ databases">
        <title>Genome Sequence of Antarctobacter heliothermus Strain SMS3 Isolated from a culture of the Diatom Skeletonema marinoi.</title>
        <authorList>
            <person name="Topel M."/>
            <person name="Pinder M.I.M."/>
            <person name="Johansson O.N."/>
            <person name="Kourtchenko O."/>
            <person name="Godhe A."/>
            <person name="Clarke A.K."/>
        </authorList>
    </citation>
    <scope>NUCLEOTIDE SEQUENCE [LARGE SCALE GENOMIC DNA]</scope>
    <source>
        <strain evidence="5 6">SMS3</strain>
    </source>
</reference>
<dbReference type="SMART" id="SM00895">
    <property type="entry name" value="FCD"/>
    <property type="match status" value="1"/>
</dbReference>
<dbReference type="SUPFAM" id="SSF48008">
    <property type="entry name" value="GntR ligand-binding domain-like"/>
    <property type="match status" value="1"/>
</dbReference>
<dbReference type="AlphaFoldDB" id="A0A222EAF3"/>
<dbReference type="Gene3D" id="1.10.10.10">
    <property type="entry name" value="Winged helix-like DNA-binding domain superfamily/Winged helix DNA-binding domain"/>
    <property type="match status" value="1"/>
</dbReference>
<evidence type="ECO:0000259" key="4">
    <source>
        <dbReference type="SMART" id="SM00895"/>
    </source>
</evidence>
<dbReference type="Proteomes" id="UP000203589">
    <property type="component" value="Chromosome"/>
</dbReference>
<feature type="domain" description="GntR C-terminal" evidence="4">
    <location>
        <begin position="101"/>
        <end position="229"/>
    </location>
</feature>